<feature type="active site" description="Proton donor" evidence="5">
    <location>
        <position position="351"/>
    </location>
</feature>
<proteinExistence type="inferred from homology"/>
<feature type="disulfide bond" evidence="6">
    <location>
        <begin position="71"/>
        <end position="400"/>
    </location>
</feature>
<feature type="active site" description="Nucleophile" evidence="5">
    <location>
        <position position="82"/>
    </location>
</feature>
<dbReference type="AlphaFoldDB" id="A0A086SXB2"/>
<dbReference type="PROSITE" id="PS00616">
    <property type="entry name" value="HIS_ACID_PHOSPHAT_1"/>
    <property type="match status" value="1"/>
</dbReference>
<comment type="caution">
    <text evidence="9">The sequence shown here is derived from an EMBL/GenBank/DDBJ whole genome shotgun (WGS) entry which is preliminary data.</text>
</comment>
<dbReference type="SUPFAM" id="SSF53254">
    <property type="entry name" value="Phosphoglycerate mutase-like"/>
    <property type="match status" value="1"/>
</dbReference>
<dbReference type="InterPro" id="IPR016274">
    <property type="entry name" value="Histidine_acid_Pase_euk"/>
</dbReference>
<organism evidence="9 10">
    <name type="scientific">Hapsidospora chrysogenum (strain ATCC 11550 / CBS 779.69 / DSM 880 / IAM 14645 / JCM 23072 / IMI 49137)</name>
    <name type="common">Acremonium chrysogenum</name>
    <dbReference type="NCBI Taxonomy" id="857340"/>
    <lineage>
        <taxon>Eukaryota</taxon>
        <taxon>Fungi</taxon>
        <taxon>Dikarya</taxon>
        <taxon>Ascomycota</taxon>
        <taxon>Pezizomycotina</taxon>
        <taxon>Sordariomycetes</taxon>
        <taxon>Hypocreomycetidae</taxon>
        <taxon>Hypocreales</taxon>
        <taxon>Bionectriaceae</taxon>
        <taxon>Hapsidospora</taxon>
    </lineage>
</organism>
<dbReference type="PIRSF" id="PIRSF000894">
    <property type="entry name" value="Acid_phosphatase"/>
    <property type="match status" value="1"/>
</dbReference>
<evidence type="ECO:0000256" key="2">
    <source>
        <dbReference type="ARBA" id="ARBA00012632"/>
    </source>
</evidence>
<dbReference type="PANTHER" id="PTHR20963">
    <property type="entry name" value="MULTIPLE INOSITOL POLYPHOSPHATE PHOSPHATASE-RELATED"/>
    <property type="match status" value="1"/>
</dbReference>
<dbReference type="GO" id="GO:0009277">
    <property type="term" value="C:fungal-type cell wall"/>
    <property type="evidence" value="ECO:0007669"/>
    <property type="project" value="TreeGrafter"/>
</dbReference>
<feature type="chain" id="PRO_5001815190" description="3-phytase" evidence="8">
    <location>
        <begin position="20"/>
        <end position="504"/>
    </location>
</feature>
<feature type="region of interest" description="Disordered" evidence="7">
    <location>
        <begin position="403"/>
        <end position="425"/>
    </location>
</feature>
<keyword evidence="4" id="KW-0325">Glycoprotein</keyword>
<keyword evidence="6" id="KW-1015">Disulfide bond</keyword>
<feature type="disulfide bond" evidence="6">
    <location>
        <begin position="264"/>
        <end position="278"/>
    </location>
</feature>
<dbReference type="InterPro" id="IPR029033">
    <property type="entry name" value="His_PPase_superfam"/>
</dbReference>
<protein>
    <recommendedName>
        <fullName evidence="2">3-phytase</fullName>
        <ecNumber evidence="2">3.1.3.8</ecNumber>
    </recommendedName>
</protein>
<keyword evidence="10" id="KW-1185">Reference proteome</keyword>
<evidence type="ECO:0000256" key="1">
    <source>
        <dbReference type="ARBA" id="ARBA00005375"/>
    </source>
</evidence>
<evidence type="ECO:0000313" key="10">
    <source>
        <dbReference type="Proteomes" id="UP000029964"/>
    </source>
</evidence>
<dbReference type="STRING" id="857340.A0A086SXB2"/>
<name>A0A086SXB2_HAPC1</name>
<evidence type="ECO:0000256" key="5">
    <source>
        <dbReference type="PIRSR" id="PIRSR000894-1"/>
    </source>
</evidence>
<accession>A0A086SXB2</accession>
<sequence>MGFKIVACALLAAMGTVQARKGAGTSLDPVQPVLLPDGDKAKNPLAHLGGNGPWTAAPDVNGISSDVPSNCYVDQAAYVLRHGSRYPDTGAHNGWLELARRFKESKYKAKGPLEFFHTWNSPLTQPEIQIAQLSKTGYKELYDLGYTLRQRYPDLYQEGEEFTVWANNYTRVIQTAQLFVRGYLGSNSSLLGNVISVTGRGMPAHLGDTLAPSDMCPTFVDDSSAQQAKWQSVWLPSFIKRISRHVQGDLELDEGQWKDFPYICGFESQITGSLSPFCDTFTQKELEQYEYQQDLRYYYGVGPGAEISSKMMVPFLNALMERFVEGPDAVGTGVDGGAFKVPKLLMSFLNDGQLNQLAAAIGVFDKQEPLPLDRIPKNRLWRNSRISPMRGTIAFERLNCRVGPHNKPQHPHKPGPKPSHPGPRNETFVRIRINEAVYPVPSCQDGPGKSCSLKDYAKYVSKKLNDIGDFAKLCQATDPATPEKVLGASFFTNLAQPHLQSVKP</sequence>
<comment type="similarity">
    <text evidence="1">Belongs to the histidine acid phosphatase family.</text>
</comment>
<dbReference type="PANTHER" id="PTHR20963:SF23">
    <property type="entry name" value="3-PHYTASE"/>
    <property type="match status" value="1"/>
</dbReference>
<dbReference type="InterPro" id="IPR033379">
    <property type="entry name" value="Acid_Pase_AS"/>
</dbReference>
<dbReference type="Pfam" id="PF00328">
    <property type="entry name" value="His_Phos_2"/>
    <property type="match status" value="1"/>
</dbReference>
<feature type="disulfide bond" evidence="6">
    <location>
        <begin position="443"/>
        <end position="451"/>
    </location>
</feature>
<evidence type="ECO:0000256" key="7">
    <source>
        <dbReference type="SAM" id="MobiDB-lite"/>
    </source>
</evidence>
<dbReference type="CDD" id="cd07061">
    <property type="entry name" value="HP_HAP_like"/>
    <property type="match status" value="1"/>
</dbReference>
<keyword evidence="3" id="KW-0378">Hydrolase</keyword>
<feature type="signal peptide" evidence="8">
    <location>
        <begin position="1"/>
        <end position="19"/>
    </location>
</feature>
<dbReference type="Proteomes" id="UP000029964">
    <property type="component" value="Unassembled WGS sequence"/>
</dbReference>
<evidence type="ECO:0000256" key="4">
    <source>
        <dbReference type="ARBA" id="ARBA00023180"/>
    </source>
</evidence>
<gene>
    <name evidence="9" type="ORF">ACRE_075320</name>
</gene>
<dbReference type="OrthoDB" id="6509975at2759"/>
<evidence type="ECO:0000256" key="8">
    <source>
        <dbReference type="SAM" id="SignalP"/>
    </source>
</evidence>
<dbReference type="GO" id="GO:0016158">
    <property type="term" value="F:inositol hexakisphosphate 3-phosphatase activity"/>
    <property type="evidence" value="ECO:0007669"/>
    <property type="project" value="UniProtKB-EC"/>
</dbReference>
<dbReference type="Gene3D" id="3.40.50.1240">
    <property type="entry name" value="Phosphoglycerate mutase-like"/>
    <property type="match status" value="1"/>
</dbReference>
<evidence type="ECO:0000256" key="3">
    <source>
        <dbReference type="ARBA" id="ARBA00022801"/>
    </source>
</evidence>
<dbReference type="EC" id="3.1.3.8" evidence="2"/>
<dbReference type="EMBL" id="JPKY01000116">
    <property type="protein sequence ID" value="KFH41744.1"/>
    <property type="molecule type" value="Genomic_DNA"/>
</dbReference>
<dbReference type="HOGENOM" id="CLU_020880_3_0_1"/>
<reference evidence="10" key="1">
    <citation type="journal article" date="2014" name="Genome Announc.">
        <title>Genome sequence and annotation of Acremonium chrysogenum, producer of the beta-lactam antibiotic cephalosporin C.</title>
        <authorList>
            <person name="Terfehr D."/>
            <person name="Dahlmann T.A."/>
            <person name="Specht T."/>
            <person name="Zadra I."/>
            <person name="Kuernsteiner H."/>
            <person name="Kueck U."/>
        </authorList>
    </citation>
    <scope>NUCLEOTIDE SEQUENCE [LARGE SCALE GENOMIC DNA]</scope>
    <source>
        <strain evidence="10">ATCC 11550 / CBS 779.69 / DSM 880 / IAM 14645 / JCM 23072 / IMI 49137</strain>
    </source>
</reference>
<evidence type="ECO:0000256" key="6">
    <source>
        <dbReference type="PIRSR" id="PIRSR000894-2"/>
    </source>
</evidence>
<dbReference type="GO" id="GO:0003993">
    <property type="term" value="F:acid phosphatase activity"/>
    <property type="evidence" value="ECO:0007669"/>
    <property type="project" value="TreeGrafter"/>
</dbReference>
<dbReference type="InterPro" id="IPR000560">
    <property type="entry name" value="His_Pase_clade-2"/>
</dbReference>
<keyword evidence="8" id="KW-0732">Signal</keyword>
<evidence type="ECO:0000313" key="9">
    <source>
        <dbReference type="EMBL" id="KFH41744.1"/>
    </source>
</evidence>